<gene>
    <name evidence="2" type="ORF">H9Y05_00295</name>
</gene>
<accession>A0A8J6P9A0</accession>
<sequence>MKNRFQLILVIIFAVSSSLVAQKGMQGQKIPGRTYTKRPPAAVAELPWEGSYYGVTRCANCDGIDMSLTLKKGNKYIFSTKAANTDEPAYIQKGRFVWDGDIVFLKKALLEMPYMFKVEEFQVKAIFDIYGELKGADWEGYTLIMPHIIRLE</sequence>
<protein>
    <submittedName>
        <fullName evidence="2">Copper resistance protein NlpE N-terminal domain-containing protein</fullName>
    </submittedName>
</protein>
<dbReference type="EMBL" id="JACVEL010000001">
    <property type="protein sequence ID" value="MBC9810903.1"/>
    <property type="molecule type" value="Genomic_DNA"/>
</dbReference>
<dbReference type="InterPro" id="IPR043176">
    <property type="entry name" value="NlpE_N_sf"/>
</dbReference>
<dbReference type="Proteomes" id="UP000652681">
    <property type="component" value="Unassembled WGS sequence"/>
</dbReference>
<feature type="chain" id="PRO_5035183453" evidence="1">
    <location>
        <begin position="22"/>
        <end position="152"/>
    </location>
</feature>
<dbReference type="Pfam" id="PF04170">
    <property type="entry name" value="NlpE"/>
    <property type="match status" value="1"/>
</dbReference>
<dbReference type="AlphaFoldDB" id="A0A8J6P9A0"/>
<proteinExistence type="predicted"/>
<keyword evidence="1" id="KW-0732">Signal</keyword>
<dbReference type="InterPro" id="IPR007298">
    <property type="entry name" value="Cu-R_lipoprotein_NlpE"/>
</dbReference>
<evidence type="ECO:0000313" key="3">
    <source>
        <dbReference type="Proteomes" id="UP000652681"/>
    </source>
</evidence>
<name>A0A8J6P9A0_9FLAO</name>
<reference evidence="2" key="1">
    <citation type="submission" date="2020-09" db="EMBL/GenBank/DDBJ databases">
        <title>Taishania pollutisoli gen. nov., sp. nov., Isolated from Tetrabromobisphenol A-Contaminated Soil.</title>
        <authorList>
            <person name="Chen Q."/>
        </authorList>
    </citation>
    <scope>NUCLEOTIDE SEQUENCE</scope>
    <source>
        <strain evidence="2">CZZ-1</strain>
    </source>
</reference>
<dbReference type="RefSeq" id="WP_216713185.1">
    <property type="nucleotide sequence ID" value="NZ_JACVEL010000001.1"/>
</dbReference>
<organism evidence="2 3">
    <name type="scientific">Taishania pollutisoli</name>
    <dbReference type="NCBI Taxonomy" id="2766479"/>
    <lineage>
        <taxon>Bacteria</taxon>
        <taxon>Pseudomonadati</taxon>
        <taxon>Bacteroidota</taxon>
        <taxon>Flavobacteriia</taxon>
        <taxon>Flavobacteriales</taxon>
        <taxon>Crocinitomicaceae</taxon>
        <taxon>Taishania</taxon>
    </lineage>
</organism>
<evidence type="ECO:0000256" key="1">
    <source>
        <dbReference type="SAM" id="SignalP"/>
    </source>
</evidence>
<keyword evidence="3" id="KW-1185">Reference proteome</keyword>
<comment type="caution">
    <text evidence="2">The sequence shown here is derived from an EMBL/GenBank/DDBJ whole genome shotgun (WGS) entry which is preliminary data.</text>
</comment>
<evidence type="ECO:0000313" key="2">
    <source>
        <dbReference type="EMBL" id="MBC9810903.1"/>
    </source>
</evidence>
<feature type="signal peptide" evidence="1">
    <location>
        <begin position="1"/>
        <end position="21"/>
    </location>
</feature>
<dbReference type="Gene3D" id="2.40.128.300">
    <property type="match status" value="1"/>
</dbReference>